<sequence length="165" mass="17420">MGSPTKSKIIISMAIAGLTLAGCASTANQGSSSTSSSSTSASTAASGSASAQYLVQNVGDRVFFQTDQSNLDGSARATLRNQAQWLAQNGSINLIIEGHADERGTREYNLALGARRANAVRDFLISEGVDGNRLQTISYGKERPVSLCSEEACWSKNRRSVATIR</sequence>
<dbReference type="PROSITE" id="PS51257">
    <property type="entry name" value="PROKAR_LIPOPROTEIN"/>
    <property type="match status" value="1"/>
</dbReference>
<dbReference type="EMBL" id="JADHOK010000037">
    <property type="protein sequence ID" value="MBL6761801.1"/>
    <property type="molecule type" value="Genomic_DNA"/>
</dbReference>
<dbReference type="InterPro" id="IPR006690">
    <property type="entry name" value="OMPA-like_CS"/>
</dbReference>
<dbReference type="PANTHER" id="PTHR30329:SF21">
    <property type="entry name" value="LIPOPROTEIN YIAD-RELATED"/>
    <property type="match status" value="1"/>
</dbReference>
<dbReference type="Gene3D" id="3.30.1330.60">
    <property type="entry name" value="OmpA-like domain"/>
    <property type="match status" value="1"/>
</dbReference>
<dbReference type="SUPFAM" id="SSF103088">
    <property type="entry name" value="OmpA-like"/>
    <property type="match status" value="1"/>
</dbReference>
<evidence type="ECO:0000313" key="11">
    <source>
        <dbReference type="EMBL" id="MBL6761801.1"/>
    </source>
</evidence>
<evidence type="ECO:0000256" key="4">
    <source>
        <dbReference type="ARBA" id="ARBA00023139"/>
    </source>
</evidence>
<evidence type="ECO:0000256" key="3">
    <source>
        <dbReference type="ARBA" id="ARBA00023136"/>
    </source>
</evidence>
<keyword evidence="1 8" id="KW-0132">Cell division</keyword>
<evidence type="ECO:0000256" key="6">
    <source>
        <dbReference type="ARBA" id="ARBA00023288"/>
    </source>
</evidence>
<evidence type="ECO:0000256" key="7">
    <source>
        <dbReference type="ARBA" id="ARBA00023306"/>
    </source>
</evidence>
<dbReference type="PROSITE" id="PS51123">
    <property type="entry name" value="OMPA_2"/>
    <property type="match status" value="1"/>
</dbReference>
<keyword evidence="4 8" id="KW-0564">Palmitate</keyword>
<evidence type="ECO:0000313" key="12">
    <source>
        <dbReference type="Proteomes" id="UP000785783"/>
    </source>
</evidence>
<evidence type="ECO:0000259" key="10">
    <source>
        <dbReference type="PROSITE" id="PS51123"/>
    </source>
</evidence>
<gene>
    <name evidence="8 11" type="primary">pal</name>
    <name evidence="11" type="ORF">ISQ19_03795</name>
</gene>
<name>A0A937L2X4_9PROT</name>
<dbReference type="GO" id="GO:0051301">
    <property type="term" value="P:cell division"/>
    <property type="evidence" value="ECO:0007669"/>
    <property type="project" value="UniProtKB-UniRule"/>
</dbReference>
<keyword evidence="6 8" id="KW-0449">Lipoprotein</keyword>
<comment type="subunit">
    <text evidence="8">The Tol-Pal system is composed of five core proteins: the inner membrane proteins TolA, TolQ and TolR, the periplasmic protein TolB and the outer membrane protein Pal. They form a network linking the inner and outer membranes and the peptidoglycan layer.</text>
</comment>
<proteinExistence type="inferred from homology"/>
<feature type="signal peptide" evidence="9">
    <location>
        <begin position="1"/>
        <end position="26"/>
    </location>
</feature>
<comment type="similarity">
    <text evidence="8">Belongs to the Pal lipoprotein family.</text>
</comment>
<dbReference type="CDD" id="cd07185">
    <property type="entry name" value="OmpA_C-like"/>
    <property type="match status" value="1"/>
</dbReference>
<evidence type="ECO:0000256" key="2">
    <source>
        <dbReference type="ARBA" id="ARBA00022729"/>
    </source>
</evidence>
<keyword evidence="5 8" id="KW-0998">Cell outer membrane</keyword>
<comment type="function">
    <text evidence="8">Part of the Tol-Pal system, which plays a role in outer membrane invagination during cell division and is important for maintaining outer membrane integrity.</text>
</comment>
<evidence type="ECO:0000256" key="1">
    <source>
        <dbReference type="ARBA" id="ARBA00022618"/>
    </source>
</evidence>
<dbReference type="PRINTS" id="PR01021">
    <property type="entry name" value="OMPADOMAIN"/>
</dbReference>
<comment type="caution">
    <text evidence="11">The sequence shown here is derived from an EMBL/GenBank/DDBJ whole genome shotgun (WGS) entry which is preliminary data.</text>
</comment>
<dbReference type="Proteomes" id="UP000785783">
    <property type="component" value="Unassembled WGS sequence"/>
</dbReference>
<dbReference type="InterPro" id="IPR006664">
    <property type="entry name" value="OMP_bac"/>
</dbReference>
<accession>A0A937L2X4</accession>
<dbReference type="InterPro" id="IPR039001">
    <property type="entry name" value="Pal"/>
</dbReference>
<feature type="domain" description="OmpA-like" evidence="10">
    <location>
        <begin position="51"/>
        <end position="165"/>
    </location>
</feature>
<keyword evidence="7 8" id="KW-0131">Cell cycle</keyword>
<dbReference type="PROSITE" id="PS01068">
    <property type="entry name" value="OMPA_1"/>
    <property type="match status" value="1"/>
</dbReference>
<keyword evidence="3 8" id="KW-0472">Membrane</keyword>
<dbReference type="InterPro" id="IPR014169">
    <property type="entry name" value="Pal_lipo_C"/>
</dbReference>
<reference evidence="11" key="1">
    <citation type="submission" date="2020-10" db="EMBL/GenBank/DDBJ databases">
        <title>Microbiome of the Black Sea water column analyzed by genome centric metagenomics.</title>
        <authorList>
            <person name="Cabello-Yeves P.J."/>
            <person name="Callieri C."/>
            <person name="Picazo A."/>
            <person name="Mehrshad M."/>
            <person name="Haro-Moreno J.M."/>
            <person name="Roda-Garcia J."/>
            <person name="Dzembekova N."/>
            <person name="Slabakova V."/>
            <person name="Slabakova N."/>
            <person name="Moncheva S."/>
            <person name="Rodriguez-Valera F."/>
        </authorList>
    </citation>
    <scope>NUCLEOTIDE SEQUENCE</scope>
    <source>
        <strain evidence="11">BS307-5m-G5</strain>
    </source>
</reference>
<evidence type="ECO:0000256" key="5">
    <source>
        <dbReference type="ARBA" id="ARBA00023237"/>
    </source>
</evidence>
<protein>
    <recommendedName>
        <fullName evidence="8">Peptidoglycan-associated lipoprotein</fullName>
        <shortName evidence="8">PAL</shortName>
    </recommendedName>
</protein>
<dbReference type="InterPro" id="IPR006665">
    <property type="entry name" value="OmpA-like"/>
</dbReference>
<dbReference type="GO" id="GO:0009279">
    <property type="term" value="C:cell outer membrane"/>
    <property type="evidence" value="ECO:0007669"/>
    <property type="project" value="UniProtKB-SubCell"/>
</dbReference>
<dbReference type="PANTHER" id="PTHR30329">
    <property type="entry name" value="STATOR ELEMENT OF FLAGELLAR MOTOR COMPLEX"/>
    <property type="match status" value="1"/>
</dbReference>
<dbReference type="InterPro" id="IPR050330">
    <property type="entry name" value="Bact_OuterMem_StrucFunc"/>
</dbReference>
<comment type="subcellular location">
    <subcellularLocation>
        <location evidence="8">Cell outer membrane</location>
        <topology evidence="8">Lipid-anchor</topology>
    </subcellularLocation>
</comment>
<dbReference type="NCBIfam" id="TIGR02802">
    <property type="entry name" value="Pal_lipo"/>
    <property type="match status" value="1"/>
</dbReference>
<dbReference type="HAMAP" id="MF_02204">
    <property type="entry name" value="Pal"/>
    <property type="match status" value="1"/>
</dbReference>
<evidence type="ECO:0000256" key="8">
    <source>
        <dbReference type="HAMAP-Rule" id="MF_02204"/>
    </source>
</evidence>
<organism evidence="11 12">
    <name type="scientific">PS1 clade bacterium</name>
    <dbReference type="NCBI Taxonomy" id="2175152"/>
    <lineage>
        <taxon>Bacteria</taxon>
        <taxon>Pseudomonadati</taxon>
        <taxon>Pseudomonadota</taxon>
        <taxon>Alphaproteobacteria</taxon>
        <taxon>PS1 clade</taxon>
    </lineage>
</organism>
<dbReference type="Pfam" id="PF00691">
    <property type="entry name" value="OmpA"/>
    <property type="match status" value="1"/>
</dbReference>
<dbReference type="AlphaFoldDB" id="A0A937L2X4"/>
<feature type="chain" id="PRO_5036884202" description="Peptidoglycan-associated lipoprotein" evidence="9">
    <location>
        <begin position="27"/>
        <end position="165"/>
    </location>
</feature>
<keyword evidence="2 8" id="KW-0732">Signal</keyword>
<dbReference type="InterPro" id="IPR036737">
    <property type="entry name" value="OmpA-like_sf"/>
</dbReference>
<evidence type="ECO:0000256" key="9">
    <source>
        <dbReference type="SAM" id="SignalP"/>
    </source>
</evidence>